<sequence>MKLIKVTVLNLPKIKLAIFIALGIICFFSTVQSLNASDFSKEQLWARFDRMDNDFRGGDGFSKVTNEYGSLAWGQSYLFEAYLDMYEATQDTKYLDKFVTQADRVIANTDKNRNIQDYRGRSVVGWGATKYSPSNIRVVHLVHTGMITYPLVNFAKIVNNDLSLNQFQDKANAYVRVANEALSVFDENWTFNQNTEVGYYQFAAREQPVAIHFSEKAKSTLIPAPFNQQLAVGRTAILLCHIQSNMNPFCKKANALGKHFLNRVRQDSNGFYVWDYWYGEALDISQISKKREDVSHGGIDVDFAILAHRHSMVFNSEDINSFSKTYRKISQNGKFAGLVDGTKEARSLTFIPLWMEMSPYDCKPWQDFKDLLGEDRLPEKGYGVMLGIAKLAKYYDVCINQL</sequence>
<name>A0A6H1TS42_9CYAN</name>
<dbReference type="InterPro" id="IPR008928">
    <property type="entry name" value="6-hairpin_glycosidase_sf"/>
</dbReference>
<evidence type="ECO:0000313" key="2">
    <source>
        <dbReference type="Proteomes" id="UP000500857"/>
    </source>
</evidence>
<dbReference type="Proteomes" id="UP000500857">
    <property type="component" value="Chromosome"/>
</dbReference>
<gene>
    <name evidence="1" type="ORF">HCG48_01155</name>
</gene>
<dbReference type="AlphaFoldDB" id="A0A6H1TS42"/>
<dbReference type="InterPro" id="IPR012341">
    <property type="entry name" value="6hp_glycosidase-like_sf"/>
</dbReference>
<dbReference type="KEGG" id="oxy:HCG48_01155"/>
<dbReference type="GO" id="GO:0005975">
    <property type="term" value="P:carbohydrate metabolic process"/>
    <property type="evidence" value="ECO:0007669"/>
    <property type="project" value="InterPro"/>
</dbReference>
<evidence type="ECO:0000313" key="1">
    <source>
        <dbReference type="EMBL" id="QIZ69361.1"/>
    </source>
</evidence>
<accession>A0A6H1TS42</accession>
<dbReference type="Gene3D" id="1.50.10.10">
    <property type="match status" value="1"/>
</dbReference>
<dbReference type="SUPFAM" id="SSF48208">
    <property type="entry name" value="Six-hairpin glycosidases"/>
    <property type="match status" value="1"/>
</dbReference>
<dbReference type="EMBL" id="CP051167">
    <property type="protein sequence ID" value="QIZ69361.1"/>
    <property type="molecule type" value="Genomic_DNA"/>
</dbReference>
<proteinExistence type="predicted"/>
<dbReference type="RefSeq" id="WP_168567518.1">
    <property type="nucleotide sequence ID" value="NZ_CP051167.1"/>
</dbReference>
<reference evidence="1 2" key="1">
    <citation type="submission" date="2020-04" db="EMBL/GenBank/DDBJ databases">
        <authorList>
            <person name="Basu S."/>
            <person name="Maruthanayagam V."/>
            <person name="Chakraborty S."/>
            <person name="Pramanik A."/>
            <person name="Mukherjee J."/>
            <person name="Brink B."/>
        </authorList>
    </citation>
    <scope>NUCLEOTIDE SEQUENCE [LARGE SCALE GENOMIC DNA]</scope>
    <source>
        <strain evidence="1 2">AP17</strain>
    </source>
</reference>
<organism evidence="1 2">
    <name type="scientific">Oxynema aestuarii AP17</name>
    <dbReference type="NCBI Taxonomy" id="2064643"/>
    <lineage>
        <taxon>Bacteria</taxon>
        <taxon>Bacillati</taxon>
        <taxon>Cyanobacteriota</taxon>
        <taxon>Cyanophyceae</taxon>
        <taxon>Oscillatoriophycideae</taxon>
        <taxon>Oscillatoriales</taxon>
        <taxon>Oscillatoriaceae</taxon>
        <taxon>Oxynema</taxon>
        <taxon>Oxynema aestuarii</taxon>
    </lineage>
</organism>
<keyword evidence="2" id="KW-1185">Reference proteome</keyword>
<protein>
    <submittedName>
        <fullName evidence="1">Uncharacterized protein</fullName>
    </submittedName>
</protein>